<feature type="transmembrane region" description="Helical" evidence="1">
    <location>
        <begin position="166"/>
        <end position="185"/>
    </location>
</feature>
<dbReference type="EMBL" id="JBHUOP010000003">
    <property type="protein sequence ID" value="MFD2840522.1"/>
    <property type="molecule type" value="Genomic_DNA"/>
</dbReference>
<evidence type="ECO:0008006" key="4">
    <source>
        <dbReference type="Google" id="ProtNLM"/>
    </source>
</evidence>
<reference evidence="3" key="1">
    <citation type="journal article" date="2019" name="Int. J. Syst. Evol. Microbiol.">
        <title>The Global Catalogue of Microorganisms (GCM) 10K type strain sequencing project: providing services to taxonomists for standard genome sequencing and annotation.</title>
        <authorList>
            <consortium name="The Broad Institute Genomics Platform"/>
            <consortium name="The Broad Institute Genome Sequencing Center for Infectious Disease"/>
            <person name="Wu L."/>
            <person name="Ma J."/>
        </authorList>
    </citation>
    <scope>NUCLEOTIDE SEQUENCE [LARGE SCALE GENOMIC DNA]</scope>
    <source>
        <strain evidence="3">KCTC 33576</strain>
    </source>
</reference>
<name>A0ABW5XFU8_9MICO</name>
<evidence type="ECO:0000313" key="2">
    <source>
        <dbReference type="EMBL" id="MFD2840522.1"/>
    </source>
</evidence>
<protein>
    <recommendedName>
        <fullName evidence="4">GtrA-like protein domain-containing protein</fullName>
    </recommendedName>
</protein>
<comment type="caution">
    <text evidence="2">The sequence shown here is derived from an EMBL/GenBank/DDBJ whole genome shotgun (WGS) entry which is preliminary data.</text>
</comment>
<sequence>MLNKIRSKWAAFEEKHQGSAQFVMFFILSNGVTALQLILMPLFRNIFNGTSLVETSFQVLPVGTGADGVSPFYIFDYASGALPEGGGGLAYFLAVQITLAIAQIINFFAQRNVTFKSNTSVAKAAIWYFIAYVLITFAAAALQGFYKAPIYHLFMETWGMGTTGGTIADVITMIINSALSFWIFFPIFKVIFKRVPENETEELTA</sequence>
<accession>A0ABW5XFU8</accession>
<keyword evidence="1" id="KW-1133">Transmembrane helix</keyword>
<gene>
    <name evidence="2" type="ORF">ACFSYH_08060</name>
</gene>
<feature type="transmembrane region" description="Helical" evidence="1">
    <location>
        <begin position="89"/>
        <end position="109"/>
    </location>
</feature>
<evidence type="ECO:0000256" key="1">
    <source>
        <dbReference type="SAM" id="Phobius"/>
    </source>
</evidence>
<feature type="transmembrane region" description="Helical" evidence="1">
    <location>
        <begin position="121"/>
        <end position="146"/>
    </location>
</feature>
<dbReference type="Proteomes" id="UP001597391">
    <property type="component" value="Unassembled WGS sequence"/>
</dbReference>
<keyword evidence="1" id="KW-0472">Membrane</keyword>
<dbReference type="RefSeq" id="WP_377466383.1">
    <property type="nucleotide sequence ID" value="NZ_JBHUOP010000003.1"/>
</dbReference>
<organism evidence="2 3">
    <name type="scientific">Populibacterium corticicola</name>
    <dbReference type="NCBI Taxonomy" id="1812826"/>
    <lineage>
        <taxon>Bacteria</taxon>
        <taxon>Bacillati</taxon>
        <taxon>Actinomycetota</taxon>
        <taxon>Actinomycetes</taxon>
        <taxon>Micrococcales</taxon>
        <taxon>Jonesiaceae</taxon>
        <taxon>Populibacterium</taxon>
    </lineage>
</organism>
<proteinExistence type="predicted"/>
<keyword evidence="3" id="KW-1185">Reference proteome</keyword>
<evidence type="ECO:0000313" key="3">
    <source>
        <dbReference type="Proteomes" id="UP001597391"/>
    </source>
</evidence>
<keyword evidence="1" id="KW-0812">Transmembrane</keyword>
<feature type="transmembrane region" description="Helical" evidence="1">
    <location>
        <begin position="21"/>
        <end position="43"/>
    </location>
</feature>